<dbReference type="AlphaFoldDB" id="A0A6I2M4Q3"/>
<evidence type="ECO:0000313" key="1">
    <source>
        <dbReference type="EMBL" id="MRX52929.1"/>
    </source>
</evidence>
<reference evidence="1 2" key="1">
    <citation type="submission" date="2019-11" db="EMBL/GenBank/DDBJ databases">
        <title>Bacillus idriensis genome.</title>
        <authorList>
            <person name="Konopka E.N."/>
            <person name="Newman J.D."/>
        </authorList>
    </citation>
    <scope>NUCLEOTIDE SEQUENCE [LARGE SCALE GENOMIC DNA]</scope>
    <source>
        <strain evidence="1 2">DSM 19097</strain>
    </source>
</reference>
<dbReference type="RefSeq" id="WP_154317965.1">
    <property type="nucleotide sequence ID" value="NZ_CAJGAA010000001.1"/>
</dbReference>
<gene>
    <name evidence="1" type="ORF">GJU41_03000</name>
</gene>
<name>A0A6I2M4Q3_9BACI</name>
<protein>
    <submittedName>
        <fullName evidence="1">Uncharacterized protein</fullName>
    </submittedName>
</protein>
<accession>A0A6I2M4Q3</accession>
<sequence length="133" mass="15663">MKKILSNIQYVERCLVNSTFQENKAMLNVLLSETIELGRTEVFTFQVPFTSIKDHSHIVTYKKCGKQYKAKLIADLEELQRELGRRQPNVNRSLQIVSSIMNTNLYQDYTKTKIDQWRPLRNNTVTYEKLFVS</sequence>
<dbReference type="EMBL" id="WKKF01000001">
    <property type="protein sequence ID" value="MRX52929.1"/>
    <property type="molecule type" value="Genomic_DNA"/>
</dbReference>
<keyword evidence="2" id="KW-1185">Reference proteome</keyword>
<comment type="caution">
    <text evidence="1">The sequence shown here is derived from an EMBL/GenBank/DDBJ whole genome shotgun (WGS) entry which is preliminary data.</text>
</comment>
<dbReference type="Proteomes" id="UP000441585">
    <property type="component" value="Unassembled WGS sequence"/>
</dbReference>
<proteinExistence type="predicted"/>
<evidence type="ECO:0000313" key="2">
    <source>
        <dbReference type="Proteomes" id="UP000441585"/>
    </source>
</evidence>
<organism evidence="1 2">
    <name type="scientific">Metabacillus idriensis</name>
    <dbReference type="NCBI Taxonomy" id="324768"/>
    <lineage>
        <taxon>Bacteria</taxon>
        <taxon>Bacillati</taxon>
        <taxon>Bacillota</taxon>
        <taxon>Bacilli</taxon>
        <taxon>Bacillales</taxon>
        <taxon>Bacillaceae</taxon>
        <taxon>Metabacillus</taxon>
    </lineage>
</organism>